<keyword evidence="2" id="KW-1185">Reference proteome</keyword>
<reference evidence="1" key="1">
    <citation type="submission" date="2022-12" db="EMBL/GenBank/DDBJ databases">
        <authorList>
            <person name="Ruckert C."/>
            <person name="Busche T."/>
            <person name="Kalinowski J."/>
            <person name="Wittmann C."/>
        </authorList>
    </citation>
    <scope>NUCLEOTIDE SEQUENCE</scope>
    <source>
        <strain evidence="1">DSM 40467</strain>
    </source>
</reference>
<evidence type="ECO:0000313" key="2">
    <source>
        <dbReference type="Proteomes" id="UP001164439"/>
    </source>
</evidence>
<gene>
    <name evidence="1" type="ORF">STRCI_008193</name>
</gene>
<accession>A0ABY7KUQ5</accession>
<sequence length="181" mass="20395">MSPRRRRPRSEDPRRRQLLDDYARLVFPLQLYLFMKCAPQHVDPLDIADTAYAHVFSDTSKHGSHAEVRDAADALCKRCLPEAACRPPDYRLADVFDEYFPNTLPLLRRGLACLDQLGAKERGIERRKIVLLLGDDAVADVLGASALPNPEHYNEKLARLRLGNADRSALEPFFADAGETP</sequence>
<name>A0ABY7KUQ5_9ACTN</name>
<evidence type="ECO:0000313" key="1">
    <source>
        <dbReference type="EMBL" id="WAZ26599.1"/>
    </source>
</evidence>
<proteinExistence type="predicted"/>
<protein>
    <submittedName>
        <fullName evidence="1">Uncharacterized protein</fullName>
    </submittedName>
</protein>
<dbReference type="Proteomes" id="UP001164439">
    <property type="component" value="Chromosome"/>
</dbReference>
<dbReference type="RefSeq" id="WP_269664085.1">
    <property type="nucleotide sequence ID" value="NZ_CP114413.1"/>
</dbReference>
<organism evidence="1 2">
    <name type="scientific">Streptomyces cinnabarinus</name>
    <dbReference type="NCBI Taxonomy" id="67287"/>
    <lineage>
        <taxon>Bacteria</taxon>
        <taxon>Bacillati</taxon>
        <taxon>Actinomycetota</taxon>
        <taxon>Actinomycetes</taxon>
        <taxon>Kitasatosporales</taxon>
        <taxon>Streptomycetaceae</taxon>
        <taxon>Streptomyces</taxon>
    </lineage>
</organism>
<dbReference type="EMBL" id="CP114413">
    <property type="protein sequence ID" value="WAZ26599.1"/>
    <property type="molecule type" value="Genomic_DNA"/>
</dbReference>